<feature type="domain" description="TEA" evidence="4">
    <location>
        <begin position="49"/>
        <end position="121"/>
    </location>
</feature>
<evidence type="ECO:0000256" key="3">
    <source>
        <dbReference type="SAM" id="MobiDB-lite"/>
    </source>
</evidence>
<feature type="region of interest" description="Disordered" evidence="3">
    <location>
        <begin position="1"/>
        <end position="47"/>
    </location>
</feature>
<dbReference type="PROSITE" id="PS51088">
    <property type="entry name" value="TEA_2"/>
    <property type="match status" value="1"/>
</dbReference>
<dbReference type="InParanoid" id="A0A165H878"/>
<evidence type="ECO:0000256" key="2">
    <source>
        <dbReference type="PROSITE-ProRule" id="PRU00505"/>
    </source>
</evidence>
<reference evidence="5 6" key="1">
    <citation type="journal article" date="2016" name="Mol. Biol. Evol.">
        <title>Comparative Genomics of Early-Diverging Mushroom-Forming Fungi Provides Insights into the Origins of Lignocellulose Decay Capabilities.</title>
        <authorList>
            <person name="Nagy L.G."/>
            <person name="Riley R."/>
            <person name="Tritt A."/>
            <person name="Adam C."/>
            <person name="Daum C."/>
            <person name="Floudas D."/>
            <person name="Sun H."/>
            <person name="Yadav J.S."/>
            <person name="Pangilinan J."/>
            <person name="Larsson K.H."/>
            <person name="Matsuura K."/>
            <person name="Barry K."/>
            <person name="Labutti K."/>
            <person name="Kuo R."/>
            <person name="Ohm R.A."/>
            <person name="Bhattacharya S.S."/>
            <person name="Shirouzu T."/>
            <person name="Yoshinaga Y."/>
            <person name="Martin F.M."/>
            <person name="Grigoriev I.V."/>
            <person name="Hibbett D.S."/>
        </authorList>
    </citation>
    <scope>NUCLEOTIDE SEQUENCE [LARGE SCALE GENOMIC DNA]</scope>
    <source>
        <strain evidence="5 6">93-53</strain>
    </source>
</reference>
<dbReference type="OrthoDB" id="10006572at2759"/>
<dbReference type="AlphaFoldDB" id="A0A165H878"/>
<dbReference type="Proteomes" id="UP000076871">
    <property type="component" value="Unassembled WGS sequence"/>
</dbReference>
<feature type="compositionally biased region" description="Polar residues" evidence="3">
    <location>
        <begin position="1"/>
        <end position="10"/>
    </location>
</feature>
<comment type="similarity">
    <text evidence="1">Belongs to the TEC1 family.</text>
</comment>
<organism evidence="5 6">
    <name type="scientific">Laetiporus sulphureus 93-53</name>
    <dbReference type="NCBI Taxonomy" id="1314785"/>
    <lineage>
        <taxon>Eukaryota</taxon>
        <taxon>Fungi</taxon>
        <taxon>Dikarya</taxon>
        <taxon>Basidiomycota</taxon>
        <taxon>Agaricomycotina</taxon>
        <taxon>Agaricomycetes</taxon>
        <taxon>Polyporales</taxon>
        <taxon>Laetiporus</taxon>
    </lineage>
</organism>
<evidence type="ECO:0000313" key="6">
    <source>
        <dbReference type="Proteomes" id="UP000076871"/>
    </source>
</evidence>
<feature type="DNA-binding region" description="TEA" evidence="2">
    <location>
        <begin position="49"/>
        <end position="121"/>
    </location>
</feature>
<dbReference type="EMBL" id="KV427607">
    <property type="protein sequence ID" value="KZT11381.1"/>
    <property type="molecule type" value="Genomic_DNA"/>
</dbReference>
<evidence type="ECO:0000313" key="5">
    <source>
        <dbReference type="EMBL" id="KZT11381.1"/>
    </source>
</evidence>
<dbReference type="Gene3D" id="6.10.20.40">
    <property type="entry name" value="TEA/ATTS domain"/>
    <property type="match status" value="1"/>
</dbReference>
<proteinExistence type="inferred from homology"/>
<dbReference type="Pfam" id="PF01285">
    <property type="entry name" value="TEA"/>
    <property type="match status" value="1"/>
</dbReference>
<keyword evidence="6" id="KW-1185">Reference proteome</keyword>
<protein>
    <recommendedName>
        <fullName evidence="4">TEA domain-containing protein</fullName>
    </recommendedName>
</protein>
<feature type="region of interest" description="Disordered" evidence="3">
    <location>
        <begin position="219"/>
        <end position="242"/>
    </location>
</feature>
<feature type="region of interest" description="Disordered" evidence="3">
    <location>
        <begin position="502"/>
        <end position="526"/>
    </location>
</feature>
<dbReference type="GO" id="GO:0003700">
    <property type="term" value="F:DNA-binding transcription factor activity"/>
    <property type="evidence" value="ECO:0007669"/>
    <property type="project" value="InterPro"/>
</dbReference>
<dbReference type="SMART" id="SM00426">
    <property type="entry name" value="TEA"/>
    <property type="match status" value="1"/>
</dbReference>
<dbReference type="InterPro" id="IPR000818">
    <property type="entry name" value="TEA/ATTS_dom"/>
</dbReference>
<evidence type="ECO:0000256" key="1">
    <source>
        <dbReference type="ARBA" id="ARBA00008421"/>
    </source>
</evidence>
<dbReference type="InterPro" id="IPR038096">
    <property type="entry name" value="TEA/ATTS_sf"/>
</dbReference>
<accession>A0A165H878</accession>
<dbReference type="RefSeq" id="XP_040769121.1">
    <property type="nucleotide sequence ID" value="XM_040901783.1"/>
</dbReference>
<sequence>MSPFSNTQHWTSSSSTLSTSSASSNDSMESLNDRRTKSLTPQRKHHKLLKDGSEVWSQEVELIFVDGLHKYWESPWATYSRGRSRWRNQFLVDHLRKNGIERSKKQVASHIQVLRNMWRGEPEFALVAGGEELFQEGGLLASPNSTTSKSSPEPSTSGNLDASDWRSSWSSSASSTPDFPSFDFPVDLGASAPPHGLDASLLAANSPIFDSYSPRIASTNVASPPVQAGPTASRPRSSSVKLEPLSTDPVLFGLPQRPVSDGAEFSVSQQPVQPPNRLRGINLWTDGISLSSTDVDRLMTASGVAPAANESPISFRAMLRLTVKFPAGGSQGAPHFQGIKGAVSFASRWSTVARCYTKTWAGTACVSREWGTFVLPPHEVSSASGSSGATSPMVIANLPDSSLSRCGWLDPISAITQQIIVDREVLAVMMYNLDRSSVTSITPAVELVGFQKYPWRMAHASSPTLSPPISPSHYPTYSQSIALQATDMMHAAGSGDGVSLSSGMAFGSTQPARASNTASRNPPRHF</sequence>
<feature type="compositionally biased region" description="Polar residues" evidence="3">
    <location>
        <begin position="502"/>
        <end position="520"/>
    </location>
</feature>
<dbReference type="GeneID" id="63818815"/>
<dbReference type="STRING" id="1314785.A0A165H878"/>
<evidence type="ECO:0000259" key="4">
    <source>
        <dbReference type="PROSITE" id="PS51088"/>
    </source>
</evidence>
<name>A0A165H878_9APHY</name>
<feature type="compositionally biased region" description="Low complexity" evidence="3">
    <location>
        <begin position="11"/>
        <end position="30"/>
    </location>
</feature>
<feature type="region of interest" description="Disordered" evidence="3">
    <location>
        <begin position="138"/>
        <end position="169"/>
    </location>
</feature>
<gene>
    <name evidence="5" type="ORF">LAESUDRAFT_267335</name>
</gene>